<dbReference type="EMBL" id="JBHSSF010000041">
    <property type="protein sequence ID" value="MFC6177674.1"/>
    <property type="molecule type" value="Genomic_DNA"/>
</dbReference>
<organism evidence="2 3">
    <name type="scientific">Companilactobacillus huachuanensis</name>
    <dbReference type="NCBI Taxonomy" id="2559914"/>
    <lineage>
        <taxon>Bacteria</taxon>
        <taxon>Bacillati</taxon>
        <taxon>Bacillota</taxon>
        <taxon>Bacilli</taxon>
        <taxon>Lactobacillales</taxon>
        <taxon>Lactobacillaceae</taxon>
        <taxon>Companilactobacillus</taxon>
    </lineage>
</organism>
<dbReference type="SUPFAM" id="SSF46689">
    <property type="entry name" value="Homeodomain-like"/>
    <property type="match status" value="1"/>
</dbReference>
<evidence type="ECO:0000313" key="2">
    <source>
        <dbReference type="EMBL" id="MFC6177674.1"/>
    </source>
</evidence>
<dbReference type="Gene3D" id="1.10.10.2840">
    <property type="entry name" value="PucR C-terminal helix-turn-helix domain"/>
    <property type="match status" value="1"/>
</dbReference>
<dbReference type="Pfam" id="PF13556">
    <property type="entry name" value="HTH_30"/>
    <property type="match status" value="1"/>
</dbReference>
<dbReference type="PANTHER" id="PTHR33744:SF15">
    <property type="entry name" value="CARBOHYDRATE DIACID REGULATOR"/>
    <property type="match status" value="1"/>
</dbReference>
<dbReference type="PANTHER" id="PTHR33744">
    <property type="entry name" value="CARBOHYDRATE DIACID REGULATOR"/>
    <property type="match status" value="1"/>
</dbReference>
<dbReference type="InterPro" id="IPR042070">
    <property type="entry name" value="PucR_C-HTH_sf"/>
</dbReference>
<gene>
    <name evidence="2" type="ORF">ACFQAV_12725</name>
</gene>
<dbReference type="InterPro" id="IPR025736">
    <property type="entry name" value="PucR_C-HTH_dom"/>
</dbReference>
<dbReference type="InterPro" id="IPR009057">
    <property type="entry name" value="Homeodomain-like_sf"/>
</dbReference>
<proteinExistence type="predicted"/>
<reference evidence="3" key="1">
    <citation type="journal article" date="2019" name="Int. J. Syst. Evol. Microbiol.">
        <title>The Global Catalogue of Microorganisms (GCM) 10K type strain sequencing project: providing services to taxonomists for standard genome sequencing and annotation.</title>
        <authorList>
            <consortium name="The Broad Institute Genomics Platform"/>
            <consortium name="The Broad Institute Genome Sequencing Center for Infectious Disease"/>
            <person name="Wu L."/>
            <person name="Ma J."/>
        </authorList>
    </citation>
    <scope>NUCLEOTIDE SEQUENCE [LARGE SCALE GENOMIC DNA]</scope>
    <source>
        <strain evidence="3">CCM 8927</strain>
    </source>
</reference>
<name>A0ABW1RQH9_9LACO</name>
<sequence>MEENVSKFLDLYPSAEIVNAPFNVDENMNFLISNQWVTIAKSKLNEHDKFLLSLINKEESKNTIKNLWWKKLTEEKQEAPQKGITIKVFQFRIDKAQSKEQSQQWLNVFKDTIDNVIDSFFIGPNAGIVIQEKNKANVDLAYVQQMVELLDSDFYTNTHMYIGEPWSADKDLSDIFNEEREFFYSSIRLKNNVNDLSTVILDYLIDRNLRKSKLFKNLHRRVNIDMATSNMINTLYECDSNMAKASKLLFVHRNTLQYRIEKFYETTGFDLKNHEDLALCFLLLK</sequence>
<evidence type="ECO:0000259" key="1">
    <source>
        <dbReference type="Pfam" id="PF13556"/>
    </source>
</evidence>
<dbReference type="Proteomes" id="UP001596288">
    <property type="component" value="Unassembled WGS sequence"/>
</dbReference>
<accession>A0ABW1RQH9</accession>
<dbReference type="InterPro" id="IPR051448">
    <property type="entry name" value="CdaR-like_regulators"/>
</dbReference>
<feature type="domain" description="PucR C-terminal helix-turn-helix" evidence="1">
    <location>
        <begin position="233"/>
        <end position="284"/>
    </location>
</feature>
<keyword evidence="3" id="KW-1185">Reference proteome</keyword>
<comment type="caution">
    <text evidence="2">The sequence shown here is derived from an EMBL/GenBank/DDBJ whole genome shotgun (WGS) entry which is preliminary data.</text>
</comment>
<dbReference type="RefSeq" id="WP_137612049.1">
    <property type="nucleotide sequence ID" value="NZ_BJDF01000017.1"/>
</dbReference>
<evidence type="ECO:0000313" key="3">
    <source>
        <dbReference type="Proteomes" id="UP001596288"/>
    </source>
</evidence>
<protein>
    <submittedName>
        <fullName evidence="2">Helix-turn-helix domain-containing protein</fullName>
    </submittedName>
</protein>